<keyword evidence="1" id="KW-0472">Membrane</keyword>
<dbReference type="EMBL" id="SHKP01000005">
    <property type="protein sequence ID" value="RZU01253.1"/>
    <property type="molecule type" value="Genomic_DNA"/>
</dbReference>
<evidence type="ECO:0000313" key="3">
    <source>
        <dbReference type="Proteomes" id="UP000293671"/>
    </source>
</evidence>
<dbReference type="Proteomes" id="UP000293671">
    <property type="component" value="Unassembled WGS sequence"/>
</dbReference>
<reference evidence="2 3" key="1">
    <citation type="submission" date="2019-02" db="EMBL/GenBank/DDBJ databases">
        <title>Genomic Encyclopedia of Type Strains, Phase IV (KMG-IV): sequencing the most valuable type-strain genomes for metagenomic binning, comparative biology and taxonomic classification.</title>
        <authorList>
            <person name="Goeker M."/>
        </authorList>
    </citation>
    <scope>NUCLEOTIDE SEQUENCE [LARGE SCALE GENOMIC DNA]</scope>
    <source>
        <strain evidence="2 3">DSM 19570</strain>
    </source>
</reference>
<keyword evidence="1" id="KW-0812">Transmembrane</keyword>
<organism evidence="2 3">
    <name type="scientific">Rivibacter subsaxonicus</name>
    <dbReference type="NCBI Taxonomy" id="457575"/>
    <lineage>
        <taxon>Bacteria</taxon>
        <taxon>Pseudomonadati</taxon>
        <taxon>Pseudomonadota</taxon>
        <taxon>Betaproteobacteria</taxon>
        <taxon>Burkholderiales</taxon>
        <taxon>Rivibacter</taxon>
    </lineage>
</organism>
<evidence type="ECO:0000313" key="2">
    <source>
        <dbReference type="EMBL" id="RZU01253.1"/>
    </source>
</evidence>
<gene>
    <name evidence="2" type="ORF">EV670_1969</name>
</gene>
<feature type="transmembrane region" description="Helical" evidence="1">
    <location>
        <begin position="9"/>
        <end position="29"/>
    </location>
</feature>
<keyword evidence="3" id="KW-1185">Reference proteome</keyword>
<accession>A0A4Q7VX56</accession>
<proteinExistence type="predicted"/>
<dbReference type="AlphaFoldDB" id="A0A4Q7VX56"/>
<comment type="caution">
    <text evidence="2">The sequence shown here is derived from an EMBL/GenBank/DDBJ whole genome shotgun (WGS) entry which is preliminary data.</text>
</comment>
<protein>
    <submittedName>
        <fullName evidence="2">Uncharacterized protein</fullName>
    </submittedName>
</protein>
<sequence length="34" mass="3630">MRRLFANRLALATGIVVVLASILFALWRVGGSAS</sequence>
<evidence type="ECO:0000256" key="1">
    <source>
        <dbReference type="SAM" id="Phobius"/>
    </source>
</evidence>
<name>A0A4Q7VX56_9BURK</name>
<keyword evidence="1" id="KW-1133">Transmembrane helix</keyword>